<accession>A0A919PCW3</accession>
<feature type="signal peptide" evidence="2">
    <location>
        <begin position="1"/>
        <end position="33"/>
    </location>
</feature>
<comment type="caution">
    <text evidence="4">The sequence shown here is derived from an EMBL/GenBank/DDBJ whole genome shotgun (WGS) entry which is preliminary data.</text>
</comment>
<dbReference type="EMBL" id="BONO01000022">
    <property type="protein sequence ID" value="GIG37351.1"/>
    <property type="molecule type" value="Genomic_DNA"/>
</dbReference>
<feature type="region of interest" description="Disordered" evidence="1">
    <location>
        <begin position="33"/>
        <end position="91"/>
    </location>
</feature>
<protein>
    <recommendedName>
        <fullName evidence="3">AMIN-like domain-containing protein</fullName>
    </recommendedName>
</protein>
<reference evidence="4" key="1">
    <citation type="submission" date="2021-01" db="EMBL/GenBank/DDBJ databases">
        <title>Whole genome shotgun sequence of Cellulomonas pakistanensis NBRC 110800.</title>
        <authorList>
            <person name="Komaki H."/>
            <person name="Tamura T."/>
        </authorList>
    </citation>
    <scope>NUCLEOTIDE SEQUENCE</scope>
    <source>
        <strain evidence="4">NBRC 110800</strain>
    </source>
</reference>
<dbReference type="AlphaFoldDB" id="A0A919PCW3"/>
<dbReference type="Proteomes" id="UP000642125">
    <property type="component" value="Unassembled WGS sequence"/>
</dbReference>
<evidence type="ECO:0000256" key="2">
    <source>
        <dbReference type="SAM" id="SignalP"/>
    </source>
</evidence>
<evidence type="ECO:0000313" key="4">
    <source>
        <dbReference type="EMBL" id="GIG37351.1"/>
    </source>
</evidence>
<organism evidence="4 5">
    <name type="scientific">Cellulomonas pakistanensis</name>
    <dbReference type="NCBI Taxonomy" id="992287"/>
    <lineage>
        <taxon>Bacteria</taxon>
        <taxon>Bacillati</taxon>
        <taxon>Actinomycetota</taxon>
        <taxon>Actinomycetes</taxon>
        <taxon>Micrococcales</taxon>
        <taxon>Cellulomonadaceae</taxon>
        <taxon>Cellulomonas</taxon>
    </lineage>
</organism>
<evidence type="ECO:0000256" key="1">
    <source>
        <dbReference type="SAM" id="MobiDB-lite"/>
    </source>
</evidence>
<feature type="chain" id="PRO_5039015964" description="AMIN-like domain-containing protein" evidence="2">
    <location>
        <begin position="34"/>
        <end position="225"/>
    </location>
</feature>
<dbReference type="PROSITE" id="PS51257">
    <property type="entry name" value="PROKAR_LIPOPROTEIN"/>
    <property type="match status" value="1"/>
</dbReference>
<gene>
    <name evidence="4" type="ORF">Cpa01nite_27320</name>
</gene>
<name>A0A919PCW3_9CELL</name>
<dbReference type="Pfam" id="PF24837">
    <property type="entry name" value="AMIN-like"/>
    <property type="match status" value="1"/>
</dbReference>
<keyword evidence="5" id="KW-1185">Reference proteome</keyword>
<sequence length="225" mass="22685">MLPMTRSRTVRRPLLAGTAVAVLALVAACGGTADEASDDTTTTVTASPEPEPTTTASPDPSAAPGTGADDAQADAAAPPFPADTSTDTADASADAALTVTDVRVGHHDGFDRVVLELGGTGTPGWRVEYTDAAVADPSDEVVEVAGDAVLRVTVEGTVLPYETGLTEAPIGEPLSAAGSTAVAEAVYLGAFEGQSQALVGVTGEPRPFRAYLLQDPVRVVVDVQG</sequence>
<feature type="domain" description="AMIN-like" evidence="3">
    <location>
        <begin position="98"/>
        <end position="224"/>
    </location>
</feature>
<evidence type="ECO:0000259" key="3">
    <source>
        <dbReference type="Pfam" id="PF24837"/>
    </source>
</evidence>
<keyword evidence="2" id="KW-0732">Signal</keyword>
<proteinExistence type="predicted"/>
<evidence type="ECO:0000313" key="5">
    <source>
        <dbReference type="Proteomes" id="UP000642125"/>
    </source>
</evidence>
<dbReference type="InterPro" id="IPR056303">
    <property type="entry name" value="AMIN-like"/>
</dbReference>